<dbReference type="CDD" id="cd07331">
    <property type="entry name" value="M48C_Oma1_like"/>
    <property type="match status" value="1"/>
</dbReference>
<dbReference type="Pfam" id="PF01435">
    <property type="entry name" value="Peptidase_M48"/>
    <property type="match status" value="1"/>
</dbReference>
<dbReference type="EMBL" id="ARYK01000010">
    <property type="protein sequence ID" value="KCZ88331.1"/>
    <property type="molecule type" value="Genomic_DNA"/>
</dbReference>
<gene>
    <name evidence="9" type="ORF">HJO_15753</name>
</gene>
<evidence type="ECO:0000259" key="8">
    <source>
        <dbReference type="Pfam" id="PF01435"/>
    </source>
</evidence>
<evidence type="ECO:0000256" key="3">
    <source>
        <dbReference type="ARBA" id="ARBA00022801"/>
    </source>
</evidence>
<comment type="similarity">
    <text evidence="6">Belongs to the peptidase M48 family.</text>
</comment>
<comment type="caution">
    <text evidence="9">The sequence shown here is derived from an EMBL/GenBank/DDBJ whole genome shotgun (WGS) entry which is preliminary data.</text>
</comment>
<dbReference type="PATRIC" id="fig|1280950.3.peg.3163"/>
<comment type="cofactor">
    <cofactor evidence="6">
        <name>Zn(2+)</name>
        <dbReference type="ChEBI" id="CHEBI:29105"/>
    </cofactor>
    <text evidence="6">Binds 1 zinc ion per subunit.</text>
</comment>
<evidence type="ECO:0000256" key="5">
    <source>
        <dbReference type="ARBA" id="ARBA00023049"/>
    </source>
</evidence>
<keyword evidence="7" id="KW-0472">Membrane</keyword>
<dbReference type="GO" id="GO:0046872">
    <property type="term" value="F:metal ion binding"/>
    <property type="evidence" value="ECO:0007669"/>
    <property type="project" value="UniProtKB-KW"/>
</dbReference>
<dbReference type="SUPFAM" id="SSF55486">
    <property type="entry name" value="Metalloproteases ('zincins'), catalytic domain"/>
    <property type="match status" value="1"/>
</dbReference>
<keyword evidence="7" id="KW-1133">Transmembrane helix</keyword>
<keyword evidence="7" id="KW-0812">Transmembrane</keyword>
<dbReference type="InterPro" id="IPR051156">
    <property type="entry name" value="Mito/Outer_Membr_Metalloprot"/>
</dbReference>
<dbReference type="OrthoDB" id="9810445at2"/>
<keyword evidence="3 6" id="KW-0378">Hydrolase</keyword>
<dbReference type="GO" id="GO:0004222">
    <property type="term" value="F:metalloendopeptidase activity"/>
    <property type="evidence" value="ECO:0007669"/>
    <property type="project" value="InterPro"/>
</dbReference>
<accession>A0A059FCR0</accession>
<name>A0A059FCR0_9PROT</name>
<evidence type="ECO:0000313" key="10">
    <source>
        <dbReference type="Proteomes" id="UP000025171"/>
    </source>
</evidence>
<feature type="domain" description="Peptidase M48" evidence="8">
    <location>
        <begin position="126"/>
        <end position="302"/>
    </location>
</feature>
<evidence type="ECO:0000256" key="7">
    <source>
        <dbReference type="SAM" id="Phobius"/>
    </source>
</evidence>
<keyword evidence="10" id="KW-1185">Reference proteome</keyword>
<dbReference type="AlphaFoldDB" id="A0A059FCR0"/>
<protein>
    <submittedName>
        <fullName evidence="9">M48 family peptidase</fullName>
    </submittedName>
</protein>
<keyword evidence="4 6" id="KW-0862">Zinc</keyword>
<evidence type="ECO:0000313" key="9">
    <source>
        <dbReference type="EMBL" id="KCZ88331.1"/>
    </source>
</evidence>
<evidence type="ECO:0000256" key="4">
    <source>
        <dbReference type="ARBA" id="ARBA00022833"/>
    </source>
</evidence>
<dbReference type="GO" id="GO:0051603">
    <property type="term" value="P:proteolysis involved in protein catabolic process"/>
    <property type="evidence" value="ECO:0007669"/>
    <property type="project" value="TreeGrafter"/>
</dbReference>
<sequence>MRMPQRRRGSGLLGGRFIIILIGLAGLFIYWQMNQSEVPFSGRKQLNTISLQEEVKLGQQSYVQILSQEQQQGHAVLCASEGGCAGAELALTNDVRAIGARLQVAAVQLESELRESGFAFTPVAEQFDWTYYVVNSETPNAFCLPGGYVAIYTGILDITGNQDGQVTLDDLSDPAMLAVVMGHEIGHALAHHGAERMSQQKVMQMGQIAVGAGLGDMSVGQQRAIMQAFGIAAQGGMLAFSREHESEADKIGLDLLVRACYDPRQAPELWQRMGKLNEGQAPPEWMSTHPASETRVENFRKWMPDAIAEYERRCGPLN</sequence>
<keyword evidence="5 6" id="KW-0482">Metalloprotease</keyword>
<dbReference type="GO" id="GO:0016020">
    <property type="term" value="C:membrane"/>
    <property type="evidence" value="ECO:0007669"/>
    <property type="project" value="TreeGrafter"/>
</dbReference>
<evidence type="ECO:0000256" key="1">
    <source>
        <dbReference type="ARBA" id="ARBA00022670"/>
    </source>
</evidence>
<evidence type="ECO:0000256" key="2">
    <source>
        <dbReference type="ARBA" id="ARBA00022723"/>
    </source>
</evidence>
<dbReference type="STRING" id="1280950.HJO_15753"/>
<organism evidence="9 10">
    <name type="scientific">Hyphomonas johnsonii MHS-2</name>
    <dbReference type="NCBI Taxonomy" id="1280950"/>
    <lineage>
        <taxon>Bacteria</taxon>
        <taxon>Pseudomonadati</taxon>
        <taxon>Pseudomonadota</taxon>
        <taxon>Alphaproteobacteria</taxon>
        <taxon>Hyphomonadales</taxon>
        <taxon>Hyphomonadaceae</taxon>
        <taxon>Hyphomonas</taxon>
    </lineage>
</organism>
<proteinExistence type="inferred from homology"/>
<reference evidence="9 10" key="1">
    <citation type="journal article" date="2014" name="Antonie Van Leeuwenhoek">
        <title>Hyphomonas beringensis sp. nov. and Hyphomonas chukchiensis sp. nov., isolated from surface seawater of the Bering Sea and Chukchi Sea.</title>
        <authorList>
            <person name="Li C."/>
            <person name="Lai Q."/>
            <person name="Li G."/>
            <person name="Dong C."/>
            <person name="Wang J."/>
            <person name="Liao Y."/>
            <person name="Shao Z."/>
        </authorList>
    </citation>
    <scope>NUCLEOTIDE SEQUENCE [LARGE SCALE GENOMIC DNA]</scope>
    <source>
        <strain evidence="9 10">MHS-2</strain>
    </source>
</reference>
<dbReference type="InterPro" id="IPR001915">
    <property type="entry name" value="Peptidase_M48"/>
</dbReference>
<dbReference type="eggNOG" id="COG0501">
    <property type="taxonomic scope" value="Bacteria"/>
</dbReference>
<keyword evidence="1 6" id="KW-0645">Protease</keyword>
<dbReference type="Gene3D" id="3.30.2010.10">
    <property type="entry name" value="Metalloproteases ('zincins'), catalytic domain"/>
    <property type="match status" value="1"/>
</dbReference>
<evidence type="ECO:0000256" key="6">
    <source>
        <dbReference type="RuleBase" id="RU003983"/>
    </source>
</evidence>
<dbReference type="Proteomes" id="UP000025171">
    <property type="component" value="Unassembled WGS sequence"/>
</dbReference>
<dbReference type="PANTHER" id="PTHR22726">
    <property type="entry name" value="METALLOENDOPEPTIDASE OMA1"/>
    <property type="match status" value="1"/>
</dbReference>
<feature type="transmembrane region" description="Helical" evidence="7">
    <location>
        <begin position="12"/>
        <end position="31"/>
    </location>
</feature>
<keyword evidence="2" id="KW-0479">Metal-binding</keyword>
<dbReference type="PANTHER" id="PTHR22726:SF1">
    <property type="entry name" value="METALLOENDOPEPTIDASE OMA1, MITOCHONDRIAL"/>
    <property type="match status" value="1"/>
</dbReference>